<gene>
    <name evidence="1" type="ORF">SCWH03_22400</name>
</gene>
<comment type="caution">
    <text evidence="1">The sequence shown here is derived from an EMBL/GenBank/DDBJ whole genome shotgun (WGS) entry which is preliminary data.</text>
</comment>
<accession>A0A6A0ATL6</accession>
<protein>
    <submittedName>
        <fullName evidence="1">Uncharacterized protein</fullName>
    </submittedName>
</protein>
<keyword evidence="2" id="KW-1185">Reference proteome</keyword>
<proteinExistence type="predicted"/>
<evidence type="ECO:0000313" key="1">
    <source>
        <dbReference type="EMBL" id="GFH36018.1"/>
    </source>
</evidence>
<dbReference type="EMBL" id="BLLG01000005">
    <property type="protein sequence ID" value="GFH36018.1"/>
    <property type="molecule type" value="Genomic_DNA"/>
</dbReference>
<dbReference type="AlphaFoldDB" id="A0A6A0ATL6"/>
<evidence type="ECO:0000313" key="2">
    <source>
        <dbReference type="Proteomes" id="UP000484988"/>
    </source>
</evidence>
<organism evidence="1 2">
    <name type="scientific">Streptomyces pacificus</name>
    <dbReference type="NCBI Taxonomy" id="2705029"/>
    <lineage>
        <taxon>Bacteria</taxon>
        <taxon>Bacillati</taxon>
        <taxon>Actinomycetota</taxon>
        <taxon>Actinomycetes</taxon>
        <taxon>Kitasatosporales</taxon>
        <taxon>Streptomycetaceae</taxon>
        <taxon>Streptomyces</taxon>
    </lineage>
</organism>
<dbReference type="Proteomes" id="UP000484988">
    <property type="component" value="Unassembled WGS sequence"/>
</dbReference>
<name>A0A6A0ATL6_9ACTN</name>
<sequence>MQDWYELILVSGSWLVTDSEPMREVSVGQAISERTSKFKSELDAGQDAADRLAKALRDAGFTLPSLGGTYPVQGTPMVELGRARADVISRLAEWIEERA</sequence>
<reference evidence="1 2" key="1">
    <citation type="submission" date="2020-02" db="EMBL/GenBank/DDBJ databases">
        <title>Whole Genome Shotgun Sequence of Streptomyces sp. strain CWH03.</title>
        <authorList>
            <person name="Dohra H."/>
            <person name="Kodani S."/>
            <person name="Yamamura H."/>
        </authorList>
    </citation>
    <scope>NUCLEOTIDE SEQUENCE [LARGE SCALE GENOMIC DNA]</scope>
    <source>
        <strain evidence="1 2">CWH03</strain>
    </source>
</reference>